<dbReference type="AlphaFoldDB" id="A6JVM4"/>
<proteinExistence type="predicted"/>
<evidence type="ECO:0000313" key="3">
    <source>
        <dbReference type="Proteomes" id="UP000234681"/>
    </source>
</evidence>
<sequence length="54" mass="6519">MFHLIFTTSKNILIFCFRMLVMLKMLYIIWTEHAFGDITLKFSSHKGIRGYYIK</sequence>
<dbReference type="Proteomes" id="UP000234681">
    <property type="component" value="Chromosome 2"/>
</dbReference>
<protein>
    <submittedName>
        <fullName evidence="2">RCG49961</fullName>
    </submittedName>
</protein>
<keyword evidence="1" id="KW-0472">Membrane</keyword>
<gene>
    <name evidence="2" type="ORF">rCG_49961</name>
</gene>
<reference evidence="2 3" key="1">
    <citation type="submission" date="2005-09" db="EMBL/GenBank/DDBJ databases">
        <authorList>
            <person name="Mural R.J."/>
            <person name="Li P.W."/>
            <person name="Adams M.D."/>
            <person name="Amanatides P.G."/>
            <person name="Baden-Tillson H."/>
            <person name="Barnstead M."/>
            <person name="Chin S.H."/>
            <person name="Dew I."/>
            <person name="Evans C.A."/>
            <person name="Ferriera S."/>
            <person name="Flanigan M."/>
            <person name="Fosler C."/>
            <person name="Glodek A."/>
            <person name="Gu Z."/>
            <person name="Holt R.A."/>
            <person name="Jennings D."/>
            <person name="Kraft C.L."/>
            <person name="Lu F."/>
            <person name="Nguyen T."/>
            <person name="Nusskern D.R."/>
            <person name="Pfannkoch C.M."/>
            <person name="Sitter C."/>
            <person name="Sutton G.G."/>
            <person name="Venter J.C."/>
            <person name="Wang Z."/>
            <person name="Woodage T."/>
            <person name="Zheng X.H."/>
            <person name="Zhong F."/>
        </authorList>
    </citation>
    <scope>NUCLEOTIDE SEQUENCE [LARGE SCALE GENOMIC DNA]</scope>
    <source>
        <strain>BN</strain>
        <strain evidence="3">Sprague-Dawley</strain>
    </source>
</reference>
<dbReference type="EMBL" id="CH474003">
    <property type="protein sequence ID" value="EDM14828.1"/>
    <property type="molecule type" value="Genomic_DNA"/>
</dbReference>
<accession>A6JVM4</accession>
<keyword evidence="1" id="KW-0812">Transmembrane</keyword>
<organism evidence="2 3">
    <name type="scientific">Rattus norvegicus</name>
    <name type="common">Rat</name>
    <dbReference type="NCBI Taxonomy" id="10116"/>
    <lineage>
        <taxon>Eukaryota</taxon>
        <taxon>Metazoa</taxon>
        <taxon>Chordata</taxon>
        <taxon>Craniata</taxon>
        <taxon>Vertebrata</taxon>
        <taxon>Euteleostomi</taxon>
        <taxon>Mammalia</taxon>
        <taxon>Eutheria</taxon>
        <taxon>Euarchontoglires</taxon>
        <taxon>Glires</taxon>
        <taxon>Rodentia</taxon>
        <taxon>Myomorpha</taxon>
        <taxon>Muroidea</taxon>
        <taxon>Muridae</taxon>
        <taxon>Murinae</taxon>
        <taxon>Rattus</taxon>
    </lineage>
</organism>
<evidence type="ECO:0000313" key="2">
    <source>
        <dbReference type="EMBL" id="EDM14828.1"/>
    </source>
</evidence>
<feature type="transmembrane region" description="Helical" evidence="1">
    <location>
        <begin position="12"/>
        <end position="30"/>
    </location>
</feature>
<evidence type="ECO:0000256" key="1">
    <source>
        <dbReference type="SAM" id="Phobius"/>
    </source>
</evidence>
<name>A6JVM4_RAT</name>
<keyword evidence="1" id="KW-1133">Transmembrane helix</keyword>